<dbReference type="EMBL" id="UINC01063953">
    <property type="protein sequence ID" value="SVB92121.1"/>
    <property type="molecule type" value="Genomic_DNA"/>
</dbReference>
<accession>A0A382I093</accession>
<feature type="non-terminal residue" evidence="1">
    <location>
        <position position="341"/>
    </location>
</feature>
<protein>
    <submittedName>
        <fullName evidence="1">Uncharacterized protein</fullName>
    </submittedName>
</protein>
<dbReference type="AlphaFoldDB" id="A0A382I093"/>
<name>A0A382I093_9ZZZZ</name>
<gene>
    <name evidence="1" type="ORF">METZ01_LOCUS244975</name>
</gene>
<sequence length="341" mass="38356">MTFEVIEPILESSAPTNPPSWAVLERALIDAIDAAAPIFLEKYTRPGGALIWQEEYPGDGVWADDLYEAFFNWPFYHALGGSDYVGAKSFVEWNAITRQLTHDYGRASREFINDDDWFHNAENYIYFYGLGLVDPTVRDNRDRAQRFAGFYTGQDPTAPCYDPAHRIIRSPFSGSKGPLFHARWADVHYNLLHEHTTLGPGVELSEGWETVESEGGHIHDIFDRVVMNSDVVVNLSVVPLIASAFAYTGQEKYRRWICDYVEAWIERTHANDGVIPDNVGPTGVIGESRNGQWWGGFYGWTGRYGHQMMGSALTIAAEAAQMVTGDASYLDLVRMWLGALI</sequence>
<dbReference type="Pfam" id="PF26099">
    <property type="entry name" value="DUF8034"/>
    <property type="match status" value="1"/>
</dbReference>
<dbReference type="InterPro" id="IPR058347">
    <property type="entry name" value="DUF8034"/>
</dbReference>
<reference evidence="1" key="1">
    <citation type="submission" date="2018-05" db="EMBL/GenBank/DDBJ databases">
        <authorList>
            <person name="Lanie J.A."/>
            <person name="Ng W.-L."/>
            <person name="Kazmierczak K.M."/>
            <person name="Andrzejewski T.M."/>
            <person name="Davidsen T.M."/>
            <person name="Wayne K.J."/>
            <person name="Tettelin H."/>
            <person name="Glass J.I."/>
            <person name="Rusch D."/>
            <person name="Podicherti R."/>
            <person name="Tsui H.-C.T."/>
            <person name="Winkler M.E."/>
        </authorList>
    </citation>
    <scope>NUCLEOTIDE SEQUENCE</scope>
</reference>
<organism evidence="1">
    <name type="scientific">marine metagenome</name>
    <dbReference type="NCBI Taxonomy" id="408172"/>
    <lineage>
        <taxon>unclassified sequences</taxon>
        <taxon>metagenomes</taxon>
        <taxon>ecological metagenomes</taxon>
    </lineage>
</organism>
<proteinExistence type="predicted"/>
<evidence type="ECO:0000313" key="1">
    <source>
        <dbReference type="EMBL" id="SVB92121.1"/>
    </source>
</evidence>